<reference evidence="6 7" key="1">
    <citation type="submission" date="2019-03" db="EMBL/GenBank/DDBJ databases">
        <title>Genomic Encyclopedia of Type Strains, Phase IV (KMG-IV): sequencing the most valuable type-strain genomes for metagenomic binning, comparative biology and taxonomic classification.</title>
        <authorList>
            <person name="Goeker M."/>
        </authorList>
    </citation>
    <scope>NUCLEOTIDE SEQUENCE [LARGE SCALE GENOMIC DNA]</scope>
    <source>
        <strain evidence="6 7">DSM 19580</strain>
    </source>
</reference>
<evidence type="ECO:0000256" key="2">
    <source>
        <dbReference type="ARBA" id="ARBA00022982"/>
    </source>
</evidence>
<dbReference type="InterPro" id="IPR017937">
    <property type="entry name" value="Thioredoxin_CS"/>
</dbReference>
<dbReference type="InterPro" id="IPR036249">
    <property type="entry name" value="Thioredoxin-like_sf"/>
</dbReference>
<organism evidence="6 7">
    <name type="scientific">Biostraticola tofi</name>
    <dbReference type="NCBI Taxonomy" id="466109"/>
    <lineage>
        <taxon>Bacteria</taxon>
        <taxon>Pseudomonadati</taxon>
        <taxon>Pseudomonadota</taxon>
        <taxon>Gammaproteobacteria</taxon>
        <taxon>Enterobacterales</taxon>
        <taxon>Bruguierivoracaceae</taxon>
        <taxon>Biostraticola</taxon>
    </lineage>
</organism>
<dbReference type="PROSITE" id="PS51352">
    <property type="entry name" value="THIOREDOXIN_2"/>
    <property type="match status" value="1"/>
</dbReference>
<keyword evidence="2" id="KW-0249">Electron transport</keyword>
<evidence type="ECO:0000313" key="7">
    <source>
        <dbReference type="Proteomes" id="UP000295719"/>
    </source>
</evidence>
<name>A0A4R3YMH8_9GAMM</name>
<dbReference type="AlphaFoldDB" id="A0A4R3YMH8"/>
<dbReference type="SUPFAM" id="SSF52833">
    <property type="entry name" value="Thioredoxin-like"/>
    <property type="match status" value="1"/>
</dbReference>
<dbReference type="PANTHER" id="PTHR45663:SF11">
    <property type="entry name" value="GEO12009P1"/>
    <property type="match status" value="1"/>
</dbReference>
<feature type="domain" description="Thioredoxin" evidence="5">
    <location>
        <begin position="1"/>
        <end position="109"/>
    </location>
</feature>
<dbReference type="PANTHER" id="PTHR45663">
    <property type="entry name" value="GEO12009P1"/>
    <property type="match status" value="1"/>
</dbReference>
<dbReference type="InterPro" id="IPR013766">
    <property type="entry name" value="Thioredoxin_domain"/>
</dbReference>
<dbReference type="Pfam" id="PF00085">
    <property type="entry name" value="Thioredoxin"/>
    <property type="match status" value="1"/>
</dbReference>
<dbReference type="Gene3D" id="3.40.30.10">
    <property type="entry name" value="Glutaredoxin"/>
    <property type="match status" value="1"/>
</dbReference>
<gene>
    <name evidence="6" type="ORF">EDC52_10982</name>
</gene>
<protein>
    <submittedName>
        <fullName evidence="6">Thioredoxin</fullName>
    </submittedName>
</protein>
<keyword evidence="1" id="KW-0813">Transport</keyword>
<dbReference type="PRINTS" id="PR00421">
    <property type="entry name" value="THIOREDOXIN"/>
</dbReference>
<dbReference type="PROSITE" id="PS00194">
    <property type="entry name" value="THIOREDOXIN_1"/>
    <property type="match status" value="1"/>
</dbReference>
<dbReference type="RefSeq" id="WP_131866722.1">
    <property type="nucleotide sequence ID" value="NZ_SMCR01000009.1"/>
</dbReference>
<evidence type="ECO:0000256" key="3">
    <source>
        <dbReference type="ARBA" id="ARBA00023157"/>
    </source>
</evidence>
<sequence length="417" mass="46820">MANHPHELTDTSLDSFLADARLPVLIDLWAPWCVPCRTMAPVIDKLARNTVGKLLVAKIDVEKYPAVMERYAVRGIPTLLLFRDNAEPVRQVGSQSLGQLNSWLGSHQIDVVSQPRVAQSETLEWGSFYGDDLLQAFIGQRIADHAKAGRLSIGLGSFWIEGKGTTSAAMVHQPDTNAFERITGLPIALARLIDRCGYLTADQVSALFAALQAGKDFRLVPLRFMQWWLGASATAWNQHLRDPRLVQLLNQWQALCTARLNGDEVGAEAWSDIGQQVSLLGQNLQQSGRQLEKNIAAMLEQLSPPPATTDDSKWSTIALNINWAEFQLLEIQSGWSDEDRATPDARLAWFMEQERLSPNGKLTQDEISRLREEWQSLNPEFIEKEHAFHQSIEQLARPRSAQWQQTLNRLLADAPDF</sequence>
<dbReference type="EMBL" id="SMCR01000009">
    <property type="protein sequence ID" value="TCV93526.1"/>
    <property type="molecule type" value="Genomic_DNA"/>
</dbReference>
<dbReference type="GO" id="GO:0015035">
    <property type="term" value="F:protein-disulfide reductase activity"/>
    <property type="evidence" value="ECO:0007669"/>
    <property type="project" value="TreeGrafter"/>
</dbReference>
<dbReference type="OrthoDB" id="7003705at2"/>
<dbReference type="Proteomes" id="UP000295719">
    <property type="component" value="Unassembled WGS sequence"/>
</dbReference>
<accession>A0A4R3YMH8</accession>
<keyword evidence="7" id="KW-1185">Reference proteome</keyword>
<dbReference type="GO" id="GO:0005737">
    <property type="term" value="C:cytoplasm"/>
    <property type="evidence" value="ECO:0007669"/>
    <property type="project" value="TreeGrafter"/>
</dbReference>
<evidence type="ECO:0000313" key="6">
    <source>
        <dbReference type="EMBL" id="TCV93526.1"/>
    </source>
</evidence>
<keyword evidence="4" id="KW-0676">Redox-active center</keyword>
<evidence type="ECO:0000256" key="4">
    <source>
        <dbReference type="ARBA" id="ARBA00023284"/>
    </source>
</evidence>
<evidence type="ECO:0000256" key="1">
    <source>
        <dbReference type="ARBA" id="ARBA00022448"/>
    </source>
</evidence>
<comment type="caution">
    <text evidence="6">The sequence shown here is derived from an EMBL/GenBank/DDBJ whole genome shotgun (WGS) entry which is preliminary data.</text>
</comment>
<proteinExistence type="predicted"/>
<keyword evidence="3" id="KW-1015">Disulfide bond</keyword>
<evidence type="ECO:0000259" key="5">
    <source>
        <dbReference type="PROSITE" id="PS51352"/>
    </source>
</evidence>
<dbReference type="CDD" id="cd02947">
    <property type="entry name" value="TRX_family"/>
    <property type="match status" value="1"/>
</dbReference>